<dbReference type="Proteomes" id="UP000461409">
    <property type="component" value="Unassembled WGS sequence"/>
</dbReference>
<keyword evidence="1" id="KW-0472">Membrane</keyword>
<keyword evidence="1" id="KW-1133">Transmembrane helix</keyword>
<protein>
    <submittedName>
        <fullName evidence="2">Uncharacterized protein</fullName>
    </submittedName>
</protein>
<dbReference type="AlphaFoldDB" id="A0A844XAP5"/>
<keyword evidence="3" id="KW-1185">Reference proteome</keyword>
<dbReference type="EMBL" id="WUBR01000001">
    <property type="protein sequence ID" value="MWV26900.1"/>
    <property type="molecule type" value="Genomic_DNA"/>
</dbReference>
<feature type="transmembrane region" description="Helical" evidence="1">
    <location>
        <begin position="33"/>
        <end position="54"/>
    </location>
</feature>
<dbReference type="RefSeq" id="WP_160484526.1">
    <property type="nucleotide sequence ID" value="NZ_WUBR01000001.1"/>
</dbReference>
<evidence type="ECO:0000313" key="2">
    <source>
        <dbReference type="EMBL" id="MWV26900.1"/>
    </source>
</evidence>
<proteinExistence type="predicted"/>
<reference evidence="2 3" key="2">
    <citation type="submission" date="2020-02" db="EMBL/GenBank/DDBJ databases">
        <title>Erythrobacter dongmakensis sp. nov., isolated from a tidal mudflat.</title>
        <authorList>
            <person name="Kim I.S."/>
        </authorList>
    </citation>
    <scope>NUCLEOTIDE SEQUENCE [LARGE SCALE GENOMIC DNA]</scope>
    <source>
        <strain evidence="2 3">GH3-10</strain>
    </source>
</reference>
<keyword evidence="1" id="KW-0812">Transmembrane</keyword>
<reference evidence="2 3" key="1">
    <citation type="submission" date="2019-12" db="EMBL/GenBank/DDBJ databases">
        <authorList>
            <person name="Lee S.D."/>
        </authorList>
    </citation>
    <scope>NUCLEOTIDE SEQUENCE [LARGE SCALE GENOMIC DNA]</scope>
    <source>
        <strain evidence="2 3">GH3-10</strain>
    </source>
</reference>
<sequence>MFQNTKTLLWAAAMIALALAVKAGLIASETAEPMFVALPALAILSIGASGSCFLKSRCAA</sequence>
<gene>
    <name evidence="2" type="ORF">GRF63_03175</name>
</gene>
<organism evidence="2 3">
    <name type="scientific">Aurantiacibacter rhizosphaerae</name>
    <dbReference type="NCBI Taxonomy" id="2691582"/>
    <lineage>
        <taxon>Bacteria</taxon>
        <taxon>Pseudomonadati</taxon>
        <taxon>Pseudomonadota</taxon>
        <taxon>Alphaproteobacteria</taxon>
        <taxon>Sphingomonadales</taxon>
        <taxon>Erythrobacteraceae</taxon>
        <taxon>Aurantiacibacter</taxon>
    </lineage>
</organism>
<comment type="caution">
    <text evidence="2">The sequence shown here is derived from an EMBL/GenBank/DDBJ whole genome shotgun (WGS) entry which is preliminary data.</text>
</comment>
<accession>A0A844XAP5</accession>
<evidence type="ECO:0000256" key="1">
    <source>
        <dbReference type="SAM" id="Phobius"/>
    </source>
</evidence>
<name>A0A844XAP5_9SPHN</name>
<evidence type="ECO:0000313" key="3">
    <source>
        <dbReference type="Proteomes" id="UP000461409"/>
    </source>
</evidence>